<feature type="transmembrane region" description="Helical" evidence="1">
    <location>
        <begin position="253"/>
        <end position="275"/>
    </location>
</feature>
<organism evidence="2 3">
    <name type="scientific">Haloterrigena salifodinae</name>
    <dbReference type="NCBI Taxonomy" id="2675099"/>
    <lineage>
        <taxon>Archaea</taxon>
        <taxon>Methanobacteriati</taxon>
        <taxon>Methanobacteriota</taxon>
        <taxon>Stenosarchaea group</taxon>
        <taxon>Halobacteria</taxon>
        <taxon>Halobacteriales</taxon>
        <taxon>Natrialbaceae</taxon>
        <taxon>Haloterrigena</taxon>
    </lineage>
</organism>
<dbReference type="GeneID" id="62875399"/>
<gene>
    <name evidence="2" type="ORF">JMJ58_09705</name>
</gene>
<protein>
    <submittedName>
        <fullName evidence="2">ABC transporter permease</fullName>
    </submittedName>
</protein>
<proteinExistence type="predicted"/>
<dbReference type="KEGG" id="hsal:JMJ58_09705"/>
<reference evidence="2 3" key="1">
    <citation type="submission" date="2021-01" db="EMBL/GenBank/DDBJ databases">
        <title>Genome Sequence and Methylation Pattern of Haloterrigena salifodinae BOL5-1, An Extremely Halophilic Archaeon from a Bolivian Salt Mine.</title>
        <authorList>
            <person name="DasSarma P."/>
            <person name="Anton B.P."/>
            <person name="DasSarma S.L."/>
            <person name="von Ehrenheim H.A.L."/>
            <person name="Martinez F.L."/>
            <person name="Guzman D."/>
            <person name="Roberts R.J."/>
            <person name="DasSarma S."/>
        </authorList>
    </citation>
    <scope>NUCLEOTIDE SEQUENCE [LARGE SCALE GENOMIC DNA]</scope>
    <source>
        <strain evidence="2 3">BOL5-1</strain>
    </source>
</reference>
<dbReference type="EMBL" id="CP069188">
    <property type="protein sequence ID" value="QRV17115.1"/>
    <property type="molecule type" value="Genomic_DNA"/>
</dbReference>
<sequence>MSRLAALALFVREDLRDTLRERQLYLLVGIYVLLGALLTYSEGRTAARLSGSAPDLTTGLYALFSMLTPLLALGFFASTVVEKRSSGALKVVLGLPIDRATVVFGTFLARSLVICAAIGVSLVAAVPVGLVVGLSVDPVQFGGVAGALALLSVTFTALAVGLSATVRTSTRATIAAFGVFVLFFFQLWAQFPRIVLYVRHGFSWPATTPEWVTFVDALNPMAAYTYLLAGFFPDLEGGTFVTPPVDPAFYQRPAFAVAVLAGWIVLALGVGYWRFRTTDL</sequence>
<feature type="transmembrane region" description="Helical" evidence="1">
    <location>
        <begin position="24"/>
        <end position="40"/>
    </location>
</feature>
<dbReference type="GO" id="GO:0005886">
    <property type="term" value="C:plasma membrane"/>
    <property type="evidence" value="ECO:0007669"/>
    <property type="project" value="UniProtKB-SubCell"/>
</dbReference>
<evidence type="ECO:0000313" key="3">
    <source>
        <dbReference type="Proteomes" id="UP000637819"/>
    </source>
</evidence>
<accession>A0A8T8E5I0</accession>
<keyword evidence="1" id="KW-0472">Membrane</keyword>
<dbReference type="AlphaFoldDB" id="A0A8T8E5I0"/>
<dbReference type="GO" id="GO:0140359">
    <property type="term" value="F:ABC-type transporter activity"/>
    <property type="evidence" value="ECO:0007669"/>
    <property type="project" value="InterPro"/>
</dbReference>
<feature type="transmembrane region" description="Helical" evidence="1">
    <location>
        <begin position="102"/>
        <end position="127"/>
    </location>
</feature>
<dbReference type="PANTHER" id="PTHR43471">
    <property type="entry name" value="ABC TRANSPORTER PERMEASE"/>
    <property type="match status" value="1"/>
</dbReference>
<evidence type="ECO:0000256" key="1">
    <source>
        <dbReference type="SAM" id="Phobius"/>
    </source>
</evidence>
<keyword evidence="1" id="KW-1133">Transmembrane helix</keyword>
<dbReference type="OrthoDB" id="86287at2157"/>
<feature type="transmembrane region" description="Helical" evidence="1">
    <location>
        <begin position="139"/>
        <end position="160"/>
    </location>
</feature>
<dbReference type="Proteomes" id="UP000637819">
    <property type="component" value="Chromosome"/>
</dbReference>
<feature type="transmembrane region" description="Helical" evidence="1">
    <location>
        <begin position="60"/>
        <end position="81"/>
    </location>
</feature>
<evidence type="ECO:0000313" key="2">
    <source>
        <dbReference type="EMBL" id="QRV17115.1"/>
    </source>
</evidence>
<name>A0A8T8E5I0_9EURY</name>
<feature type="transmembrane region" description="Helical" evidence="1">
    <location>
        <begin position="172"/>
        <end position="191"/>
    </location>
</feature>
<dbReference type="PANTHER" id="PTHR43471:SF1">
    <property type="entry name" value="ABC TRANSPORTER PERMEASE PROTEIN NOSY-RELATED"/>
    <property type="match status" value="1"/>
</dbReference>
<dbReference type="RefSeq" id="WP_204749216.1">
    <property type="nucleotide sequence ID" value="NZ_CP069188.1"/>
</dbReference>
<keyword evidence="1" id="KW-0812">Transmembrane</keyword>
<dbReference type="Pfam" id="PF12679">
    <property type="entry name" value="ABC2_membrane_2"/>
    <property type="match status" value="1"/>
</dbReference>
<keyword evidence="3" id="KW-1185">Reference proteome</keyword>